<proteinExistence type="inferred from homology"/>
<dbReference type="PANTHER" id="PTHR48090:SF7">
    <property type="entry name" value="RFBJ PROTEIN"/>
    <property type="match status" value="1"/>
</dbReference>
<dbReference type="AlphaFoldDB" id="A0A4T9TG84"/>
<dbReference type="SUPFAM" id="SSF53448">
    <property type="entry name" value="Nucleotide-diphospho-sugar transferases"/>
    <property type="match status" value="1"/>
</dbReference>
<dbReference type="GO" id="GO:0016740">
    <property type="term" value="F:transferase activity"/>
    <property type="evidence" value="ECO:0007669"/>
    <property type="project" value="UniProtKB-KW"/>
</dbReference>
<gene>
    <name evidence="4" type="ORF">E5982_01975</name>
</gene>
<dbReference type="OrthoDB" id="3177103at2"/>
<evidence type="ECO:0000259" key="3">
    <source>
        <dbReference type="Pfam" id="PF00535"/>
    </source>
</evidence>
<dbReference type="PANTHER" id="PTHR48090">
    <property type="entry name" value="UNDECAPRENYL-PHOSPHATE 4-DEOXY-4-FORMAMIDO-L-ARABINOSE TRANSFERASE-RELATED"/>
    <property type="match status" value="1"/>
</dbReference>
<accession>A0A4T9TG84</accession>
<protein>
    <submittedName>
        <fullName evidence="4">Glycosyltransferase</fullName>
    </submittedName>
</protein>
<reference evidence="4 5" key="1">
    <citation type="submission" date="2019-04" db="EMBL/GenBank/DDBJ databases">
        <title>Microbes associate with the intestines of laboratory mice.</title>
        <authorList>
            <person name="Navarre W."/>
            <person name="Wong E."/>
            <person name="Huang K.C."/>
            <person name="Tropini C."/>
            <person name="Ng K."/>
            <person name="Yu B."/>
        </authorList>
    </citation>
    <scope>NUCLEOTIDE SEQUENCE [LARGE SCALE GENOMIC DNA]</scope>
    <source>
        <strain evidence="4 5">NM48_B13</strain>
    </source>
</reference>
<keyword evidence="5" id="KW-1185">Reference proteome</keyword>
<organism evidence="4 5">
    <name type="scientific">Parvibacter caecicola</name>
    <dbReference type="NCBI Taxonomy" id="747645"/>
    <lineage>
        <taxon>Bacteria</taxon>
        <taxon>Bacillati</taxon>
        <taxon>Actinomycetota</taxon>
        <taxon>Coriobacteriia</taxon>
        <taxon>Coriobacteriales</taxon>
        <taxon>Coriobacteriaceae</taxon>
        <taxon>Parvibacter</taxon>
    </lineage>
</organism>
<dbReference type="InterPro" id="IPR029044">
    <property type="entry name" value="Nucleotide-diphossugar_trans"/>
</dbReference>
<dbReference type="EMBL" id="SSTM01000001">
    <property type="protein sequence ID" value="TJW12388.1"/>
    <property type="molecule type" value="Genomic_DNA"/>
</dbReference>
<name>A0A4T9TG84_9ACTN</name>
<evidence type="ECO:0000313" key="5">
    <source>
        <dbReference type="Proteomes" id="UP000309454"/>
    </source>
</evidence>
<dbReference type="Proteomes" id="UP000309454">
    <property type="component" value="Unassembled WGS sequence"/>
</dbReference>
<sequence>MLHRKEPLVSKAIGQAPADNAPRIEEVLKGQDVAVLIPCYNEEITITKVVADFRAVLPLARIYVYDNNSSDDTARLAAEAGAIVAHEPRQGKGNVVRQMFREIEARYYLMVDGDDTYPAESAPELLRPLAQDEADMTVGDRISNGSYQKENERPFHGFGNNLVRWMIRRMYGYGFEDVMTGYRAMNRAFVKTVPIVSEGFQIETEISIHAVDKRWRVCDVPIAYRDRPEGSQSKLSTVGDGILVLRAIASLFKDYKPLAFFGLLALLFVALGLVAGVPVIAEYFDTGRVERLPSAVLAVAFVLCGALSFTAGLILDTVAKSTRKLWELNVYAAYETERLLER</sequence>
<dbReference type="InterPro" id="IPR001173">
    <property type="entry name" value="Glyco_trans_2-like"/>
</dbReference>
<feature type="transmembrane region" description="Helical" evidence="2">
    <location>
        <begin position="292"/>
        <end position="315"/>
    </location>
</feature>
<comment type="caution">
    <text evidence="4">The sequence shown here is derived from an EMBL/GenBank/DDBJ whole genome shotgun (WGS) entry which is preliminary data.</text>
</comment>
<evidence type="ECO:0000313" key="4">
    <source>
        <dbReference type="EMBL" id="TJW12388.1"/>
    </source>
</evidence>
<dbReference type="InterPro" id="IPR050256">
    <property type="entry name" value="Glycosyltransferase_2"/>
</dbReference>
<feature type="domain" description="Glycosyltransferase 2-like" evidence="3">
    <location>
        <begin position="35"/>
        <end position="190"/>
    </location>
</feature>
<dbReference type="Pfam" id="PF00535">
    <property type="entry name" value="Glycos_transf_2"/>
    <property type="match status" value="1"/>
</dbReference>
<evidence type="ECO:0000256" key="1">
    <source>
        <dbReference type="ARBA" id="ARBA00006739"/>
    </source>
</evidence>
<dbReference type="CDD" id="cd04179">
    <property type="entry name" value="DPM_DPG-synthase_like"/>
    <property type="match status" value="1"/>
</dbReference>
<comment type="similarity">
    <text evidence="1">Belongs to the glycosyltransferase 2 family.</text>
</comment>
<keyword evidence="4" id="KW-0808">Transferase</keyword>
<feature type="transmembrane region" description="Helical" evidence="2">
    <location>
        <begin position="258"/>
        <end position="280"/>
    </location>
</feature>
<dbReference type="Gene3D" id="3.90.550.10">
    <property type="entry name" value="Spore Coat Polysaccharide Biosynthesis Protein SpsA, Chain A"/>
    <property type="match status" value="1"/>
</dbReference>
<keyword evidence="2" id="KW-1133">Transmembrane helix</keyword>
<keyword evidence="2" id="KW-0472">Membrane</keyword>
<evidence type="ECO:0000256" key="2">
    <source>
        <dbReference type="SAM" id="Phobius"/>
    </source>
</evidence>
<keyword evidence="2" id="KW-0812">Transmembrane</keyword>